<dbReference type="RefSeq" id="WP_028105453.1">
    <property type="nucleotide sequence ID" value="NZ_LVVL01000012.1"/>
</dbReference>
<evidence type="ECO:0000313" key="2">
    <source>
        <dbReference type="Proteomes" id="UP000078447"/>
    </source>
</evidence>
<proteinExistence type="predicted"/>
<protein>
    <submittedName>
        <fullName evidence="1">Uncharacterized protein</fullName>
    </submittedName>
</protein>
<organism evidence="1 2">
    <name type="scientific">Exiguobacterium undae</name>
    <dbReference type="NCBI Taxonomy" id="169177"/>
    <lineage>
        <taxon>Bacteria</taxon>
        <taxon>Bacillati</taxon>
        <taxon>Bacillota</taxon>
        <taxon>Bacilli</taxon>
        <taxon>Bacillales</taxon>
        <taxon>Bacillales Family XII. Incertae Sedis</taxon>
        <taxon>Exiguobacterium</taxon>
    </lineage>
</organism>
<reference evidence="1 2" key="1">
    <citation type="submission" date="2016-03" db="EMBL/GenBank/DDBJ databases">
        <authorList>
            <person name="Cho S.-Y."/>
            <person name="Lim S."/>
            <person name="Kim H."/>
            <person name="Soh E.H."/>
            <person name="Moon J.S."/>
        </authorList>
    </citation>
    <scope>NUCLEOTIDE SEQUENCE [LARGE SCALE GENOMIC DNA]</scope>
    <source>
        <strain evidence="1 2">KCTC 3810</strain>
    </source>
</reference>
<dbReference type="EMBL" id="LVVL01000012">
    <property type="protein sequence ID" value="OAN12849.1"/>
    <property type="molecule type" value="Genomic_DNA"/>
</dbReference>
<gene>
    <name evidence="1" type="ORF">A3783_11050</name>
</gene>
<comment type="caution">
    <text evidence="1">The sequence shown here is derived from an EMBL/GenBank/DDBJ whole genome shotgun (WGS) entry which is preliminary data.</text>
</comment>
<evidence type="ECO:0000313" key="1">
    <source>
        <dbReference type="EMBL" id="OAN12849.1"/>
    </source>
</evidence>
<accession>A0ABX2V7E0</accession>
<keyword evidence="2" id="KW-1185">Reference proteome</keyword>
<sequence>MSLQTVLQRLFQKNVAFELAIEQLYTPTGYYLCKHTLVAQYKELTPAHQVELLQKISEQIERSTWLEGSITKQDWIHLHQQLSNNR</sequence>
<name>A0ABX2V7E0_9BACL</name>
<dbReference type="Proteomes" id="UP000078447">
    <property type="component" value="Unassembled WGS sequence"/>
</dbReference>